<comment type="subcellular location">
    <subcellularLocation>
        <location evidence="1">Membrane</location>
        <topology evidence="1">Single-pass membrane protein</topology>
    </subcellularLocation>
</comment>
<keyword evidence="2 5" id="KW-0472">Membrane</keyword>
<keyword evidence="5" id="KW-0812">Transmembrane</keyword>
<feature type="domain" description="Ig-like" evidence="7">
    <location>
        <begin position="369"/>
        <end position="466"/>
    </location>
</feature>
<dbReference type="KEGG" id="vde:111249718"/>
<dbReference type="SMART" id="SM00409">
    <property type="entry name" value="IG"/>
    <property type="match status" value="4"/>
</dbReference>
<keyword evidence="9" id="KW-1185">Reference proteome</keyword>
<keyword evidence="6" id="KW-0732">Signal</keyword>
<dbReference type="SUPFAM" id="SSF48726">
    <property type="entry name" value="Immunoglobulin"/>
    <property type="match status" value="3"/>
</dbReference>
<keyword evidence="3" id="KW-1015">Disulfide bond</keyword>
<dbReference type="InterPro" id="IPR013162">
    <property type="entry name" value="CD80_C2-set"/>
</dbReference>
<dbReference type="SMART" id="SM00408">
    <property type="entry name" value="IGc2"/>
    <property type="match status" value="2"/>
</dbReference>
<dbReference type="OrthoDB" id="6492105at2759"/>
<dbReference type="InterPro" id="IPR003599">
    <property type="entry name" value="Ig_sub"/>
</dbReference>
<feature type="domain" description="Ig-like" evidence="7">
    <location>
        <begin position="25"/>
        <end position="150"/>
    </location>
</feature>
<dbReference type="PANTHER" id="PTHR23278">
    <property type="entry name" value="SIDESTEP PROTEIN"/>
    <property type="match status" value="1"/>
</dbReference>
<feature type="transmembrane region" description="Helical" evidence="5">
    <location>
        <begin position="739"/>
        <end position="761"/>
    </location>
</feature>
<feature type="signal peptide" evidence="6">
    <location>
        <begin position="1"/>
        <end position="20"/>
    </location>
</feature>
<keyword evidence="5" id="KW-1133">Transmembrane helix</keyword>
<feature type="chain" id="PRO_5029794438" description="Ig-like domain-containing protein" evidence="6">
    <location>
        <begin position="21"/>
        <end position="788"/>
    </location>
</feature>
<dbReference type="PROSITE" id="PS50835">
    <property type="entry name" value="IG_LIKE"/>
    <property type="match status" value="3"/>
</dbReference>
<evidence type="ECO:0000313" key="9">
    <source>
        <dbReference type="Proteomes" id="UP000594260"/>
    </source>
</evidence>
<organism evidence="8 9">
    <name type="scientific">Varroa destructor</name>
    <name type="common">Honeybee mite</name>
    <dbReference type="NCBI Taxonomy" id="109461"/>
    <lineage>
        <taxon>Eukaryota</taxon>
        <taxon>Metazoa</taxon>
        <taxon>Ecdysozoa</taxon>
        <taxon>Arthropoda</taxon>
        <taxon>Chelicerata</taxon>
        <taxon>Arachnida</taxon>
        <taxon>Acari</taxon>
        <taxon>Parasitiformes</taxon>
        <taxon>Mesostigmata</taxon>
        <taxon>Gamasina</taxon>
        <taxon>Dermanyssoidea</taxon>
        <taxon>Varroidae</taxon>
        <taxon>Varroa</taxon>
    </lineage>
</organism>
<dbReference type="EnsemblMetazoa" id="XM_022803957">
    <property type="protein sequence ID" value="XP_022659692"/>
    <property type="gene ID" value="LOC111249718"/>
</dbReference>
<dbReference type="Pfam" id="PF08205">
    <property type="entry name" value="C2-set_2"/>
    <property type="match status" value="1"/>
</dbReference>
<feature type="domain" description="Ig-like" evidence="7">
    <location>
        <begin position="259"/>
        <end position="362"/>
    </location>
</feature>
<dbReference type="GeneID" id="111249718"/>
<dbReference type="InterPro" id="IPR007110">
    <property type="entry name" value="Ig-like_dom"/>
</dbReference>
<evidence type="ECO:0000256" key="4">
    <source>
        <dbReference type="SAM" id="MobiDB-lite"/>
    </source>
</evidence>
<evidence type="ECO:0000256" key="6">
    <source>
        <dbReference type="SAM" id="SignalP"/>
    </source>
</evidence>
<dbReference type="Gene3D" id="2.60.40.10">
    <property type="entry name" value="Immunoglobulins"/>
    <property type="match status" value="3"/>
</dbReference>
<evidence type="ECO:0000256" key="5">
    <source>
        <dbReference type="SAM" id="Phobius"/>
    </source>
</evidence>
<sequence length="788" mass="88600">MRVLITAWLPLLYGITRVNGLREMPGRNRDVGKTKELKCGPNERVLALEGAEASLPCQVRFDGTEAQYMEWTVKLGPLKKAKKNKSKLTGKAGSSLELMYRLDGGNGTIDTAGVWKDHRWSHKARFSLLNSELQLINLNVSDSGVYGCNVRRVDGSWKNCSTQLFVQAPLPAPRMEINHEIISLNETTIGPYTEREMLNASCSLSHSYHYPIWYNWTLDGEQLPLVPTNTSILHLGPLNRTYFMKNLCCVVFSASSLRPTSICAQLLVNLGAESVSIRAWHSPLVLGIPQEIECEVHGGFPPPEITWRLNDEPYSNVIFYDSTQLWAVSVIVLTPEEKHMGVRLECRAENRNAGEYKSQFIRLDIKYKPDVTLKIGRGLNATGINAGSDVYLECSVQEILLEQGGQAMNNHVITWKHNGKVLKSNRTAGILITDKYLVLRNLQKRHRGHYTCQVMNTALQDGEDITSSPLFLVIHYAPRCTTNAIQKAFVDKGSKAILLCPVDMQPWNRFSRVYWSILTEDNFTRSNHLEVDITEHMLEEGEVTCWGENKLGSGRQSPCRLQLLEKDNSSNDLHSSSMHQEMIRTMECTVHNVTMRAILVACENFNNNFVNYTVVAELFRDRQVVSSAQLSFSRAWHWMSSLQPSTEYVIDFRIVRNSNYVKAELEKLSNVTGSLSDGTHNVKTLALQIAPYPKSSAIDDETLPSEGNVFKVHTRTLDKDFEPVDDNSSILFNMETARVAMYTTISLLSLCATIAVCYLGAGRRGGSGTRQVHIPRDPTPMQFTTSSL</sequence>
<feature type="region of interest" description="Disordered" evidence="4">
    <location>
        <begin position="767"/>
        <end position="788"/>
    </location>
</feature>
<evidence type="ECO:0000313" key="8">
    <source>
        <dbReference type="EnsemblMetazoa" id="XP_022659692"/>
    </source>
</evidence>
<dbReference type="GO" id="GO:0016020">
    <property type="term" value="C:membrane"/>
    <property type="evidence" value="ECO:0007669"/>
    <property type="project" value="UniProtKB-SubCell"/>
</dbReference>
<evidence type="ECO:0000256" key="3">
    <source>
        <dbReference type="ARBA" id="ARBA00023157"/>
    </source>
</evidence>
<dbReference type="RefSeq" id="XP_022659692.1">
    <property type="nucleotide sequence ID" value="XM_022803957.1"/>
</dbReference>
<name>A0A7M7K0T4_VARDE</name>
<accession>A0A7M7K0T4</accession>
<dbReference type="InterPro" id="IPR036179">
    <property type="entry name" value="Ig-like_dom_sf"/>
</dbReference>
<dbReference type="PANTHER" id="PTHR23278:SF19">
    <property type="entry name" value="OBSCURIN"/>
    <property type="match status" value="1"/>
</dbReference>
<dbReference type="AlphaFoldDB" id="A0A7M7K0T4"/>
<dbReference type="Proteomes" id="UP000594260">
    <property type="component" value="Unplaced"/>
</dbReference>
<dbReference type="InterPro" id="IPR003598">
    <property type="entry name" value="Ig_sub2"/>
</dbReference>
<dbReference type="InParanoid" id="A0A7M7K0T4"/>
<evidence type="ECO:0000256" key="1">
    <source>
        <dbReference type="ARBA" id="ARBA00004167"/>
    </source>
</evidence>
<dbReference type="Pfam" id="PF13895">
    <property type="entry name" value="Ig_2"/>
    <property type="match status" value="1"/>
</dbReference>
<evidence type="ECO:0000259" key="7">
    <source>
        <dbReference type="PROSITE" id="PS50835"/>
    </source>
</evidence>
<protein>
    <recommendedName>
        <fullName evidence="7">Ig-like domain-containing protein</fullName>
    </recommendedName>
</protein>
<reference evidence="8" key="1">
    <citation type="submission" date="2021-01" db="UniProtKB">
        <authorList>
            <consortium name="EnsemblMetazoa"/>
        </authorList>
    </citation>
    <scope>IDENTIFICATION</scope>
</reference>
<evidence type="ECO:0000256" key="2">
    <source>
        <dbReference type="ARBA" id="ARBA00023136"/>
    </source>
</evidence>
<dbReference type="InterPro" id="IPR013783">
    <property type="entry name" value="Ig-like_fold"/>
</dbReference>
<proteinExistence type="predicted"/>